<keyword evidence="2" id="KW-1185">Reference proteome</keyword>
<dbReference type="AlphaFoldDB" id="A0A7W7WYN1"/>
<comment type="caution">
    <text evidence="1">The sequence shown here is derived from an EMBL/GenBank/DDBJ whole genome shotgun (WGS) entry which is preliminary data.</text>
</comment>
<gene>
    <name evidence="1" type="ORF">F4559_006078</name>
</gene>
<evidence type="ECO:0000313" key="2">
    <source>
        <dbReference type="Proteomes" id="UP000542674"/>
    </source>
</evidence>
<sequence>MEVKVDVRYLRTEPTMAFPRGRLLAVRGGRLYVLAPDGWDPVGGVRPEGARPMSRAEAGQWCGFEGRDTAVLDAVPAPD</sequence>
<evidence type="ECO:0000313" key="1">
    <source>
        <dbReference type="EMBL" id="MBB4968719.1"/>
    </source>
</evidence>
<organism evidence="1 2">
    <name type="scientific">Saccharothrix violaceirubra</name>
    <dbReference type="NCBI Taxonomy" id="413306"/>
    <lineage>
        <taxon>Bacteria</taxon>
        <taxon>Bacillati</taxon>
        <taxon>Actinomycetota</taxon>
        <taxon>Actinomycetes</taxon>
        <taxon>Pseudonocardiales</taxon>
        <taxon>Pseudonocardiaceae</taxon>
        <taxon>Saccharothrix</taxon>
    </lineage>
</organism>
<dbReference type="Proteomes" id="UP000542674">
    <property type="component" value="Unassembled WGS sequence"/>
</dbReference>
<proteinExistence type="predicted"/>
<name>A0A7W7WYN1_9PSEU</name>
<dbReference type="RefSeq" id="WP_312865893.1">
    <property type="nucleotide sequence ID" value="NZ_BAABAI010000006.1"/>
</dbReference>
<reference evidence="1 2" key="1">
    <citation type="submission" date="2020-08" db="EMBL/GenBank/DDBJ databases">
        <title>Sequencing the genomes of 1000 actinobacteria strains.</title>
        <authorList>
            <person name="Klenk H.-P."/>
        </authorList>
    </citation>
    <scope>NUCLEOTIDE SEQUENCE [LARGE SCALE GENOMIC DNA]</scope>
    <source>
        <strain evidence="1 2">DSM 45084</strain>
    </source>
</reference>
<accession>A0A7W7WYN1</accession>
<protein>
    <submittedName>
        <fullName evidence="1">Uncharacterized protein</fullName>
    </submittedName>
</protein>
<dbReference type="EMBL" id="JACHJS010000001">
    <property type="protein sequence ID" value="MBB4968719.1"/>
    <property type="molecule type" value="Genomic_DNA"/>
</dbReference>